<organism evidence="2">
    <name type="scientific">freshwater metagenome</name>
    <dbReference type="NCBI Taxonomy" id="449393"/>
    <lineage>
        <taxon>unclassified sequences</taxon>
        <taxon>metagenomes</taxon>
        <taxon>ecological metagenomes</taxon>
    </lineage>
</organism>
<dbReference type="InterPro" id="IPR036688">
    <property type="entry name" value="MoeA_C_domain_IV_sf"/>
</dbReference>
<name>A0A6J5YX44_9ZZZZ</name>
<dbReference type="PANTHER" id="PTHR10192:SF5">
    <property type="entry name" value="GEPHYRIN"/>
    <property type="match status" value="1"/>
</dbReference>
<dbReference type="PANTHER" id="PTHR10192">
    <property type="entry name" value="MOLYBDOPTERIN BIOSYNTHESIS PROTEIN"/>
    <property type="match status" value="1"/>
</dbReference>
<evidence type="ECO:0000313" key="2">
    <source>
        <dbReference type="EMBL" id="CAB4334891.1"/>
    </source>
</evidence>
<dbReference type="Gene3D" id="2.40.340.10">
    <property type="entry name" value="MoeA, C-terminal, domain IV"/>
    <property type="match status" value="1"/>
</dbReference>
<feature type="domain" description="MoeA C-terminal" evidence="1">
    <location>
        <begin position="232"/>
        <end position="296"/>
    </location>
</feature>
<sequence>MDQTVPVAQMYERLLELAVPLAPLDLPLLDAHGATMASDLLLDEKVVIKSGAKINSTQIALAASLGLDRLPARPHPRVVIISAGDDLVEPGSKLADEDDEFESNSWFLTTFVREAGAHAFRVHTIPETSEELKLIIEDQLVRADLIVISGESQDESFELINSVLSQLGDITTVIPNLAESGKHSYGTIGPDKTPIVTLPGDHIGNYLSAEIFIRPMILKMLANNEIKRPSKKAKLSKSVNIEADKANYIRGRLKDDGSVEPLENQGSIATLSLADCLITLGEKDKKVSSGDLVNIIMID</sequence>
<dbReference type="AlphaFoldDB" id="A0A6J5YX44"/>
<dbReference type="InterPro" id="IPR005111">
    <property type="entry name" value="MoeA_C_domain_IV"/>
</dbReference>
<evidence type="ECO:0000259" key="1">
    <source>
        <dbReference type="Pfam" id="PF03454"/>
    </source>
</evidence>
<dbReference type="GO" id="GO:0061599">
    <property type="term" value="F:molybdopterin molybdotransferase activity"/>
    <property type="evidence" value="ECO:0007669"/>
    <property type="project" value="TreeGrafter"/>
</dbReference>
<dbReference type="Gene3D" id="3.40.980.10">
    <property type="entry name" value="MoaB/Mog-like domain"/>
    <property type="match status" value="1"/>
</dbReference>
<dbReference type="InterPro" id="IPR036425">
    <property type="entry name" value="MoaB/Mog-like_dom_sf"/>
</dbReference>
<dbReference type="SUPFAM" id="SSF53218">
    <property type="entry name" value="Molybdenum cofactor biosynthesis proteins"/>
    <property type="match status" value="1"/>
</dbReference>
<proteinExistence type="predicted"/>
<dbReference type="EMBL" id="CAESAC010000048">
    <property type="protein sequence ID" value="CAB4334891.1"/>
    <property type="molecule type" value="Genomic_DNA"/>
</dbReference>
<dbReference type="InterPro" id="IPR038987">
    <property type="entry name" value="MoeA-like"/>
</dbReference>
<accession>A0A6J5YX44</accession>
<dbReference type="SUPFAM" id="SSF63867">
    <property type="entry name" value="MoeA C-terminal domain-like"/>
    <property type="match status" value="1"/>
</dbReference>
<gene>
    <name evidence="2" type="ORF">UFOPK4028_00467</name>
</gene>
<protein>
    <submittedName>
        <fullName evidence="2">Unannotated protein</fullName>
    </submittedName>
</protein>
<dbReference type="Pfam" id="PF03454">
    <property type="entry name" value="MoeA_C"/>
    <property type="match status" value="1"/>
</dbReference>
<reference evidence="2" key="1">
    <citation type="submission" date="2020-05" db="EMBL/GenBank/DDBJ databases">
        <authorList>
            <person name="Chiriac C."/>
            <person name="Salcher M."/>
            <person name="Ghai R."/>
            <person name="Kavagutti S V."/>
        </authorList>
    </citation>
    <scope>NUCLEOTIDE SEQUENCE</scope>
</reference>
<dbReference type="GO" id="GO:0005829">
    <property type="term" value="C:cytosol"/>
    <property type="evidence" value="ECO:0007669"/>
    <property type="project" value="TreeGrafter"/>
</dbReference>
<dbReference type="GO" id="GO:0006777">
    <property type="term" value="P:Mo-molybdopterin cofactor biosynthetic process"/>
    <property type="evidence" value="ECO:0007669"/>
    <property type="project" value="TreeGrafter"/>
</dbReference>
<dbReference type="Gene3D" id="3.90.105.10">
    <property type="entry name" value="Molybdopterin biosynthesis moea protein, domain 2"/>
    <property type="match status" value="1"/>
</dbReference>